<reference evidence="5 6" key="1">
    <citation type="journal article" date="2024" name="Genome Biol. Evol.">
        <title>Chromosome-level genome assembly of the viviparous eelpout Zoarces viviparus.</title>
        <authorList>
            <person name="Fuhrmann N."/>
            <person name="Brasseur M.V."/>
            <person name="Bakowski C.E."/>
            <person name="Podsiadlowski L."/>
            <person name="Prost S."/>
            <person name="Krehenwinkel H."/>
            <person name="Mayer C."/>
        </authorList>
    </citation>
    <scope>NUCLEOTIDE SEQUENCE [LARGE SCALE GENOMIC DNA]</scope>
    <source>
        <strain evidence="5">NO-MEL_2022_Ind0_liver</strain>
    </source>
</reference>
<evidence type="ECO:0000313" key="5">
    <source>
        <dbReference type="EMBL" id="KAK9513525.1"/>
    </source>
</evidence>
<dbReference type="InterPro" id="IPR045860">
    <property type="entry name" value="Snake_toxin-like_sf"/>
</dbReference>
<dbReference type="SUPFAM" id="SSF57302">
    <property type="entry name" value="Snake toxin-like"/>
    <property type="match status" value="1"/>
</dbReference>
<keyword evidence="2" id="KW-1015">Disulfide bond</keyword>
<protein>
    <recommendedName>
        <fullName evidence="4">Snake toxin/toxin-like domain-containing protein</fullName>
    </recommendedName>
</protein>
<dbReference type="InterPro" id="IPR035076">
    <property type="entry name" value="Toxin/TOLIP"/>
</dbReference>
<sequence>MKMLLGVVLLSLLVPPGLSLICYVCGPSATNEICNSSNTTQECQAPLDICMTTVDILGADKTITKSCASEATCLGAASASSVDQNGNGNTANCCNSFSLCNFSGAESIHTHTVLLSLTAGVLLLLSH</sequence>
<feature type="chain" id="PRO_5043340255" description="Snake toxin/toxin-like domain-containing protein" evidence="3">
    <location>
        <begin position="20"/>
        <end position="127"/>
    </location>
</feature>
<evidence type="ECO:0000256" key="3">
    <source>
        <dbReference type="SAM" id="SignalP"/>
    </source>
</evidence>
<proteinExistence type="predicted"/>
<evidence type="ECO:0000259" key="4">
    <source>
        <dbReference type="Pfam" id="PF00087"/>
    </source>
</evidence>
<evidence type="ECO:0000256" key="1">
    <source>
        <dbReference type="ARBA" id="ARBA00022729"/>
    </source>
</evidence>
<dbReference type="EMBL" id="JBCEZU010000597">
    <property type="protein sequence ID" value="KAK9513525.1"/>
    <property type="molecule type" value="Genomic_DNA"/>
</dbReference>
<dbReference type="PANTHER" id="PTHR10036">
    <property type="entry name" value="CD59 GLYCOPROTEIN"/>
    <property type="match status" value="1"/>
</dbReference>
<keyword evidence="6" id="KW-1185">Reference proteome</keyword>
<keyword evidence="1 3" id="KW-0732">Signal</keyword>
<dbReference type="Gene3D" id="2.10.60.10">
    <property type="entry name" value="CD59"/>
    <property type="match status" value="1"/>
</dbReference>
<accession>A0AAW1DVH9</accession>
<evidence type="ECO:0000256" key="2">
    <source>
        <dbReference type="ARBA" id="ARBA00023157"/>
    </source>
</evidence>
<comment type="caution">
    <text evidence="5">The sequence shown here is derived from an EMBL/GenBank/DDBJ whole genome shotgun (WGS) entry which is preliminary data.</text>
</comment>
<organism evidence="5 6">
    <name type="scientific">Zoarces viviparus</name>
    <name type="common">Viviparous eelpout</name>
    <name type="synonym">Blennius viviparus</name>
    <dbReference type="NCBI Taxonomy" id="48416"/>
    <lineage>
        <taxon>Eukaryota</taxon>
        <taxon>Metazoa</taxon>
        <taxon>Chordata</taxon>
        <taxon>Craniata</taxon>
        <taxon>Vertebrata</taxon>
        <taxon>Euteleostomi</taxon>
        <taxon>Actinopterygii</taxon>
        <taxon>Neopterygii</taxon>
        <taxon>Teleostei</taxon>
        <taxon>Neoteleostei</taxon>
        <taxon>Acanthomorphata</taxon>
        <taxon>Eupercaria</taxon>
        <taxon>Perciformes</taxon>
        <taxon>Cottioidei</taxon>
        <taxon>Zoarcales</taxon>
        <taxon>Zoarcidae</taxon>
        <taxon>Zoarcinae</taxon>
        <taxon>Zoarces</taxon>
    </lineage>
</organism>
<feature type="domain" description="Snake toxin/toxin-like" evidence="4">
    <location>
        <begin position="20"/>
        <end position="101"/>
    </location>
</feature>
<dbReference type="Proteomes" id="UP001488805">
    <property type="component" value="Unassembled WGS sequence"/>
</dbReference>
<dbReference type="PANTHER" id="PTHR10036:SF3">
    <property type="entry name" value="PROTEIN SLEEPLESS-RELATED"/>
    <property type="match status" value="1"/>
</dbReference>
<name>A0AAW1DVH9_ZOAVI</name>
<dbReference type="AlphaFoldDB" id="A0AAW1DVH9"/>
<gene>
    <name evidence="5" type="ORF">VZT92_027051</name>
</gene>
<feature type="signal peptide" evidence="3">
    <location>
        <begin position="1"/>
        <end position="19"/>
    </location>
</feature>
<dbReference type="Pfam" id="PF00087">
    <property type="entry name" value="Toxin_TOLIP"/>
    <property type="match status" value="1"/>
</dbReference>
<evidence type="ECO:0000313" key="6">
    <source>
        <dbReference type="Proteomes" id="UP001488805"/>
    </source>
</evidence>